<comment type="caution">
    <text evidence="5">Lacks conserved residue(s) required for the propagation of feature annotation.</text>
</comment>
<evidence type="ECO:0000256" key="1">
    <source>
        <dbReference type="ARBA" id="ARBA00004613"/>
    </source>
</evidence>
<organism evidence="7 8">
    <name type="scientific">Erpetoichthys calabaricus</name>
    <name type="common">Rope fish</name>
    <name type="synonym">Calamoichthys calabaricus</name>
    <dbReference type="NCBI Taxonomy" id="27687"/>
    <lineage>
        <taxon>Eukaryota</taxon>
        <taxon>Metazoa</taxon>
        <taxon>Chordata</taxon>
        <taxon>Craniata</taxon>
        <taxon>Vertebrata</taxon>
        <taxon>Euteleostomi</taxon>
        <taxon>Actinopterygii</taxon>
        <taxon>Polypteriformes</taxon>
        <taxon>Polypteridae</taxon>
        <taxon>Erpetoichthys</taxon>
    </lineage>
</organism>
<dbReference type="GeneTree" id="ENSGT00940000177331"/>
<reference evidence="7" key="3">
    <citation type="submission" date="2025-09" db="UniProtKB">
        <authorList>
            <consortium name="Ensembl"/>
        </authorList>
    </citation>
    <scope>IDENTIFICATION</scope>
</reference>
<dbReference type="PANTHER" id="PTHR12352:SF3">
    <property type="entry name" value="NIDOGEN-2"/>
    <property type="match status" value="1"/>
</dbReference>
<dbReference type="Gene3D" id="4.10.800.10">
    <property type="entry name" value="Thyroglobulin type-1"/>
    <property type="match status" value="1"/>
</dbReference>
<evidence type="ECO:0000256" key="2">
    <source>
        <dbReference type="ARBA" id="ARBA00022525"/>
    </source>
</evidence>
<feature type="disulfide bond" evidence="5">
    <location>
        <begin position="38"/>
        <end position="45"/>
    </location>
</feature>
<evidence type="ECO:0000256" key="5">
    <source>
        <dbReference type="PROSITE-ProRule" id="PRU00500"/>
    </source>
</evidence>
<dbReference type="AlphaFoldDB" id="A0A8C4SRQ3"/>
<dbReference type="Pfam" id="PF00086">
    <property type="entry name" value="Thyroglobulin_1"/>
    <property type="match status" value="1"/>
</dbReference>
<evidence type="ECO:0000256" key="4">
    <source>
        <dbReference type="ARBA" id="ARBA00023157"/>
    </source>
</evidence>
<dbReference type="InterPro" id="IPR051950">
    <property type="entry name" value="Dev_reg/Prot_inhib"/>
</dbReference>
<dbReference type="PROSITE" id="PS00484">
    <property type="entry name" value="THYROGLOBULIN_1_1"/>
    <property type="match status" value="1"/>
</dbReference>
<dbReference type="CDD" id="cd00191">
    <property type="entry name" value="TY"/>
    <property type="match status" value="1"/>
</dbReference>
<feature type="domain" description="Thyroglobulin type-1" evidence="6">
    <location>
        <begin position="3"/>
        <end position="69"/>
    </location>
</feature>
<evidence type="ECO:0000313" key="8">
    <source>
        <dbReference type="Proteomes" id="UP000694620"/>
    </source>
</evidence>
<dbReference type="InterPro" id="IPR036857">
    <property type="entry name" value="Thyroglobulin_1_sf"/>
</dbReference>
<dbReference type="SMART" id="SM00211">
    <property type="entry name" value="TY"/>
    <property type="match status" value="1"/>
</dbReference>
<accession>A0A8C4SRQ3</accession>
<dbReference type="Ensembl" id="ENSECRT00000021003.1">
    <property type="protein sequence ID" value="ENSECRP00000020557.1"/>
    <property type="gene ID" value="ENSECRG00000013815.1"/>
</dbReference>
<keyword evidence="4 5" id="KW-1015">Disulfide bond</keyword>
<evidence type="ECO:0000313" key="7">
    <source>
        <dbReference type="Ensembl" id="ENSECRP00000020557.1"/>
    </source>
</evidence>
<evidence type="ECO:0000259" key="6">
    <source>
        <dbReference type="PROSITE" id="PS51162"/>
    </source>
</evidence>
<reference evidence="7" key="1">
    <citation type="submission" date="2021-06" db="EMBL/GenBank/DDBJ databases">
        <authorList>
            <consortium name="Wellcome Sanger Institute Data Sharing"/>
        </authorList>
    </citation>
    <scope>NUCLEOTIDE SEQUENCE [LARGE SCALE GENOMIC DNA]</scope>
</reference>
<dbReference type="PANTHER" id="PTHR12352">
    <property type="entry name" value="SECRETED MODULAR CALCIUM-BINDING PROTEIN"/>
    <property type="match status" value="1"/>
</dbReference>
<dbReference type="GO" id="GO:0005615">
    <property type="term" value="C:extracellular space"/>
    <property type="evidence" value="ECO:0007669"/>
    <property type="project" value="TreeGrafter"/>
</dbReference>
<name>A0A8C4SRQ3_ERPCA</name>
<dbReference type="PROSITE" id="PS51162">
    <property type="entry name" value="THYROGLOBULIN_1_2"/>
    <property type="match status" value="1"/>
</dbReference>
<evidence type="ECO:0000256" key="3">
    <source>
        <dbReference type="ARBA" id="ARBA00022737"/>
    </source>
</evidence>
<protein>
    <recommendedName>
        <fullName evidence="6">Thyroglobulin type-1 domain-containing protein</fullName>
    </recommendedName>
</protein>
<dbReference type="Proteomes" id="UP000694620">
    <property type="component" value="Chromosome 16"/>
</dbReference>
<keyword evidence="3" id="KW-0677">Repeat</keyword>
<reference evidence="7" key="2">
    <citation type="submission" date="2025-08" db="UniProtKB">
        <authorList>
            <consortium name="Ensembl"/>
        </authorList>
    </citation>
    <scope>IDENTIFICATION</scope>
</reference>
<comment type="subcellular location">
    <subcellularLocation>
        <location evidence="1">Secreted</location>
    </subcellularLocation>
</comment>
<proteinExistence type="predicted"/>
<dbReference type="InterPro" id="IPR000716">
    <property type="entry name" value="Thyroglobulin_1"/>
</dbReference>
<dbReference type="SUPFAM" id="SSF57610">
    <property type="entry name" value="Thyroglobulin type-1 domain"/>
    <property type="match status" value="1"/>
</dbReference>
<keyword evidence="2" id="KW-0964">Secreted</keyword>
<keyword evidence="8" id="KW-1185">Reference proteome</keyword>
<sequence>GCTSGCDEYAAQKGPGIPFEGVYIPQCDEAGNYRPLQCHESTSHCWCVDAKGQERPGTRTYPGTSPANCDQPGNIQIMNVSPVLLPWLLYIHCP</sequence>